<dbReference type="SUPFAM" id="SSF109854">
    <property type="entry name" value="DinB/YfiT-like putative metalloenzymes"/>
    <property type="match status" value="1"/>
</dbReference>
<dbReference type="RefSeq" id="WP_144542605.1">
    <property type="nucleotide sequence ID" value="NZ_CBCSDC010000002.1"/>
</dbReference>
<sequence>MTTKEVLLNQLAACLDEPNWFVPLTAAVHGLTAKQATIKSGTANSIWQIVNHLTFWNDRYLKRFKEQPLEEGHITNDETFNSSAPANEEEWQSAVASLQDVLSEWRLALDACDDEKLLASAYQDRTDPWSSVIGNITIHNAYHIGQIVEIRKKNGIWDAQNGVH</sequence>
<evidence type="ECO:0000313" key="3">
    <source>
        <dbReference type="Proteomes" id="UP000318667"/>
    </source>
</evidence>
<feature type="domain" description="DinB-like" evidence="1">
    <location>
        <begin position="24"/>
        <end position="147"/>
    </location>
</feature>
<reference evidence="2 3" key="1">
    <citation type="journal article" date="2015" name="Stand. Genomic Sci.">
        <title>Genomic Encyclopedia of Bacterial and Archaeal Type Strains, Phase III: the genomes of soil and plant-associated and newly described type strains.</title>
        <authorList>
            <person name="Whitman W.B."/>
            <person name="Woyke T."/>
            <person name="Klenk H.P."/>
            <person name="Zhou Y."/>
            <person name="Lilburn T.G."/>
            <person name="Beck B.J."/>
            <person name="De Vos P."/>
            <person name="Vandamme P."/>
            <person name="Eisen J.A."/>
            <person name="Garrity G."/>
            <person name="Hugenholtz P."/>
            <person name="Kyrpides N.C."/>
        </authorList>
    </citation>
    <scope>NUCLEOTIDE SEQUENCE [LARGE SCALE GENOMIC DNA]</scope>
    <source>
        <strain evidence="2 3">CGMCC 1.10115</strain>
    </source>
</reference>
<organism evidence="2 3">
    <name type="scientific">Cytobacillus oceanisediminis</name>
    <dbReference type="NCBI Taxonomy" id="665099"/>
    <lineage>
        <taxon>Bacteria</taxon>
        <taxon>Bacillati</taxon>
        <taxon>Bacillota</taxon>
        <taxon>Bacilli</taxon>
        <taxon>Bacillales</taxon>
        <taxon>Bacillaceae</taxon>
        <taxon>Cytobacillus</taxon>
    </lineage>
</organism>
<evidence type="ECO:0000259" key="1">
    <source>
        <dbReference type="Pfam" id="PF12867"/>
    </source>
</evidence>
<accession>A0A562JWH6</accession>
<comment type="caution">
    <text evidence="2">The sequence shown here is derived from an EMBL/GenBank/DDBJ whole genome shotgun (WGS) entry which is preliminary data.</text>
</comment>
<name>A0A562JWH6_9BACI</name>
<dbReference type="GeneID" id="65403625"/>
<keyword evidence="3" id="KW-1185">Reference proteome</keyword>
<dbReference type="InterPro" id="IPR024775">
    <property type="entry name" value="DinB-like"/>
</dbReference>
<dbReference type="Proteomes" id="UP000318667">
    <property type="component" value="Unassembled WGS sequence"/>
</dbReference>
<dbReference type="Gene3D" id="1.20.120.450">
    <property type="entry name" value="dinb family like domain"/>
    <property type="match status" value="1"/>
</dbReference>
<dbReference type="AlphaFoldDB" id="A0A562JWH6"/>
<proteinExistence type="predicted"/>
<dbReference type="OrthoDB" id="9798830at2"/>
<dbReference type="InterPro" id="IPR034660">
    <property type="entry name" value="DinB/YfiT-like"/>
</dbReference>
<dbReference type="Pfam" id="PF12867">
    <property type="entry name" value="DinB_2"/>
    <property type="match status" value="1"/>
</dbReference>
<dbReference type="EMBL" id="VLKI01000005">
    <property type="protein sequence ID" value="TWH87486.1"/>
    <property type="molecule type" value="Genomic_DNA"/>
</dbReference>
<gene>
    <name evidence="2" type="ORF">IQ19_02441</name>
</gene>
<protein>
    <submittedName>
        <fullName evidence="2">DinB family protein</fullName>
    </submittedName>
</protein>
<evidence type="ECO:0000313" key="2">
    <source>
        <dbReference type="EMBL" id="TWH87486.1"/>
    </source>
</evidence>